<keyword evidence="2" id="KW-1185">Reference proteome</keyword>
<evidence type="ECO:0000313" key="2">
    <source>
        <dbReference type="Proteomes" id="UP000005615"/>
    </source>
</evidence>
<dbReference type="EMBL" id="AEIG01000042">
    <property type="protein sequence ID" value="EGG29585.1"/>
    <property type="molecule type" value="Genomic_DNA"/>
</dbReference>
<evidence type="ECO:0000313" key="1">
    <source>
        <dbReference type="EMBL" id="EGG29585.1"/>
    </source>
</evidence>
<organism evidence="1 2">
    <name type="scientific">Aequoribacter fuscus</name>
    <dbReference type="NCBI Taxonomy" id="2518989"/>
    <lineage>
        <taxon>Bacteria</taxon>
        <taxon>Pseudomonadati</taxon>
        <taxon>Pseudomonadota</taxon>
        <taxon>Gammaproteobacteria</taxon>
        <taxon>Cellvibrionales</taxon>
        <taxon>Halieaceae</taxon>
        <taxon>Aequoribacter</taxon>
    </lineage>
</organism>
<name>F3L260_9GAMM</name>
<dbReference type="AlphaFoldDB" id="F3L260"/>
<reference evidence="1 2" key="1">
    <citation type="journal article" date="2011" name="J. Bacteriol.">
        <title>Genome sequence of strain IMCC3088, a proteorhodopsin-containing marine bacterium belonging to the OM60/NOR5 clade.</title>
        <authorList>
            <person name="Jang Y."/>
            <person name="Oh H.M."/>
            <person name="Kang I."/>
            <person name="Lee K."/>
            <person name="Yang S.J."/>
            <person name="Cho J.C."/>
        </authorList>
    </citation>
    <scope>NUCLEOTIDE SEQUENCE [LARGE SCALE GENOMIC DNA]</scope>
    <source>
        <strain evidence="1 2">IMCC3088</strain>
    </source>
</reference>
<sequence>MTTQNCGVRVKFLLSNNRDDDGMIKSLFTVFTVLWLFAPMANGLDESESGSSENLVWLDRAHQSATTSVDNMALWIDGVFGDQVTEDEAMAESYLRVIGRYSWNENAENANNLRVRGTLYLPKVNDRLALLFDDDDIGDEALDAIPGAGSESPDLGIQWRLSKQDASSIDLTAHWRDSGIRPGIRFRRQAPVTDNVAMRFYHRFDYGKDGWETSTELIFDKKVTSGHLYRWRTRVDTSLGDEAASWRTVFQSRHANGEGAALHARQWFLGLAGQGSSAWRDTAKYVGVTWRRSYVRDYLWFEVEPRYTWQSALCDCDTASLQLRVEVLLFDPD</sequence>
<proteinExistence type="predicted"/>
<dbReference type="Proteomes" id="UP000005615">
    <property type="component" value="Unassembled WGS sequence"/>
</dbReference>
<accession>F3L260</accession>
<dbReference type="STRING" id="2518989.IMCC3088_1627"/>
<gene>
    <name evidence="1" type="ORF">IMCC3088_1627</name>
</gene>
<protein>
    <submittedName>
        <fullName evidence="1">Uncharacterized protein</fullName>
    </submittedName>
</protein>
<comment type="caution">
    <text evidence="1">The sequence shown here is derived from an EMBL/GenBank/DDBJ whole genome shotgun (WGS) entry which is preliminary data.</text>
</comment>